<evidence type="ECO:0000313" key="2">
    <source>
        <dbReference type="Proteomes" id="UP000605970"/>
    </source>
</evidence>
<sequence length="93" mass="10936">MFHSFTCTPFSELFQSHKLRPTITASFDLRFVRLGRNLHLNQIVNLLIRFFSCKKPELYSAKAKHMDCQYHNNNSYLAHLQFTCNKATPSQKI</sequence>
<name>A0A8S9Z7V0_9BILA</name>
<proteinExistence type="predicted"/>
<gene>
    <name evidence="1" type="ORF">Mgra_00010054</name>
</gene>
<keyword evidence="2" id="KW-1185">Reference proteome</keyword>
<reference evidence="1" key="1">
    <citation type="journal article" date="2020" name="Ecol. Evol.">
        <title>Genome structure and content of the rice root-knot nematode (Meloidogyne graminicola).</title>
        <authorList>
            <person name="Phan N.T."/>
            <person name="Danchin E.G.J."/>
            <person name="Klopp C."/>
            <person name="Perfus-Barbeoch L."/>
            <person name="Kozlowski D.K."/>
            <person name="Koutsovoulos G.D."/>
            <person name="Lopez-Roques C."/>
            <person name="Bouchez O."/>
            <person name="Zahm M."/>
            <person name="Besnard G."/>
            <person name="Bellafiore S."/>
        </authorList>
    </citation>
    <scope>NUCLEOTIDE SEQUENCE</scope>
    <source>
        <strain evidence="1">VN-18</strain>
    </source>
</reference>
<evidence type="ECO:0000313" key="1">
    <source>
        <dbReference type="EMBL" id="KAF7624671.1"/>
    </source>
</evidence>
<comment type="caution">
    <text evidence="1">The sequence shown here is derived from an EMBL/GenBank/DDBJ whole genome shotgun (WGS) entry which is preliminary data.</text>
</comment>
<dbReference type="AlphaFoldDB" id="A0A8S9Z7V0"/>
<dbReference type="Proteomes" id="UP000605970">
    <property type="component" value="Unassembled WGS sequence"/>
</dbReference>
<protein>
    <submittedName>
        <fullName evidence="1">Uncharacterized protein</fullName>
    </submittedName>
</protein>
<accession>A0A8S9Z7V0</accession>
<organism evidence="1 2">
    <name type="scientific">Meloidogyne graminicola</name>
    <dbReference type="NCBI Taxonomy" id="189291"/>
    <lineage>
        <taxon>Eukaryota</taxon>
        <taxon>Metazoa</taxon>
        <taxon>Ecdysozoa</taxon>
        <taxon>Nematoda</taxon>
        <taxon>Chromadorea</taxon>
        <taxon>Rhabditida</taxon>
        <taxon>Tylenchina</taxon>
        <taxon>Tylenchomorpha</taxon>
        <taxon>Tylenchoidea</taxon>
        <taxon>Meloidogynidae</taxon>
        <taxon>Meloidogyninae</taxon>
        <taxon>Meloidogyne</taxon>
    </lineage>
</organism>
<dbReference type="EMBL" id="JABEBT010000212">
    <property type="protein sequence ID" value="KAF7624671.1"/>
    <property type="molecule type" value="Genomic_DNA"/>
</dbReference>